<evidence type="ECO:0000313" key="2">
    <source>
        <dbReference type="EMBL" id="GFY97301.1"/>
    </source>
</evidence>
<sequence length="119" mass="13220">MVSGGGDNAEEKPTGNVAHIVGDEGESRLSRGDYFQDDSVEYMRTIRKSKLKKSLGFKHYQTEPKSPRGKVQHPFLGLELRKLGHIQGCPPNKGHGCGGEDEDDRKDDNPPPRDHLLIN</sequence>
<feature type="compositionally biased region" description="Basic and acidic residues" evidence="1">
    <location>
        <begin position="21"/>
        <end position="31"/>
    </location>
</feature>
<feature type="compositionally biased region" description="Basic and acidic residues" evidence="1">
    <location>
        <begin position="106"/>
        <end position="119"/>
    </location>
</feature>
<gene>
    <name evidence="2" type="ORF">Acr_11g0016070</name>
</gene>
<evidence type="ECO:0000256" key="1">
    <source>
        <dbReference type="SAM" id="MobiDB-lite"/>
    </source>
</evidence>
<accession>A0A7J0FF29</accession>
<dbReference type="EMBL" id="BJWL01000011">
    <property type="protein sequence ID" value="GFY97301.1"/>
    <property type="molecule type" value="Genomic_DNA"/>
</dbReference>
<reference evidence="2 3" key="1">
    <citation type="submission" date="2019-07" db="EMBL/GenBank/DDBJ databases">
        <title>De Novo Assembly of kiwifruit Actinidia rufa.</title>
        <authorList>
            <person name="Sugita-Konishi S."/>
            <person name="Sato K."/>
            <person name="Mori E."/>
            <person name="Abe Y."/>
            <person name="Kisaki G."/>
            <person name="Hamano K."/>
            <person name="Suezawa K."/>
            <person name="Otani M."/>
            <person name="Fukuda T."/>
            <person name="Manabe T."/>
            <person name="Gomi K."/>
            <person name="Tabuchi M."/>
            <person name="Akimitsu K."/>
            <person name="Kataoka I."/>
        </authorList>
    </citation>
    <scope>NUCLEOTIDE SEQUENCE [LARGE SCALE GENOMIC DNA]</scope>
    <source>
        <strain evidence="3">cv. Fuchu</strain>
    </source>
</reference>
<dbReference type="AlphaFoldDB" id="A0A7J0FF29"/>
<protein>
    <submittedName>
        <fullName evidence="2">Uncharacterized protein</fullName>
    </submittedName>
</protein>
<comment type="caution">
    <text evidence="2">The sequence shown here is derived from an EMBL/GenBank/DDBJ whole genome shotgun (WGS) entry which is preliminary data.</text>
</comment>
<evidence type="ECO:0000313" key="3">
    <source>
        <dbReference type="Proteomes" id="UP000585474"/>
    </source>
</evidence>
<name>A0A7J0FF29_9ERIC</name>
<organism evidence="2 3">
    <name type="scientific">Actinidia rufa</name>
    <dbReference type="NCBI Taxonomy" id="165716"/>
    <lineage>
        <taxon>Eukaryota</taxon>
        <taxon>Viridiplantae</taxon>
        <taxon>Streptophyta</taxon>
        <taxon>Embryophyta</taxon>
        <taxon>Tracheophyta</taxon>
        <taxon>Spermatophyta</taxon>
        <taxon>Magnoliopsida</taxon>
        <taxon>eudicotyledons</taxon>
        <taxon>Gunneridae</taxon>
        <taxon>Pentapetalae</taxon>
        <taxon>asterids</taxon>
        <taxon>Ericales</taxon>
        <taxon>Actinidiaceae</taxon>
        <taxon>Actinidia</taxon>
    </lineage>
</organism>
<feature type="region of interest" description="Disordered" evidence="1">
    <location>
        <begin position="1"/>
        <end position="32"/>
    </location>
</feature>
<proteinExistence type="predicted"/>
<keyword evidence="3" id="KW-1185">Reference proteome</keyword>
<feature type="region of interest" description="Disordered" evidence="1">
    <location>
        <begin position="86"/>
        <end position="119"/>
    </location>
</feature>
<dbReference type="Proteomes" id="UP000585474">
    <property type="component" value="Unassembled WGS sequence"/>
</dbReference>